<dbReference type="InterPro" id="IPR007889">
    <property type="entry name" value="HTH_Psq"/>
</dbReference>
<dbReference type="Pfam" id="PF05225">
    <property type="entry name" value="HTH_psq"/>
    <property type="match status" value="1"/>
</dbReference>
<proteinExistence type="predicted"/>
<dbReference type="EMBL" id="JARBHB010000001">
    <property type="protein sequence ID" value="KAJ8897875.1"/>
    <property type="molecule type" value="Genomic_DNA"/>
</dbReference>
<comment type="subcellular location">
    <subcellularLocation>
        <location evidence="1">Nucleus</location>
    </subcellularLocation>
</comment>
<sequence length="68" mass="8056">MGWSEESMRKAIEEVVQKTMGYRKAVAAFNVPQTTLERKMALFRHLISSSRQVWDRFSLCLHLERKRS</sequence>
<dbReference type="Gene3D" id="1.10.10.60">
    <property type="entry name" value="Homeodomain-like"/>
    <property type="match status" value="1"/>
</dbReference>
<accession>A0ABQ9IMD9</accession>
<comment type="caution">
    <text evidence="3">The sequence shown here is derived from an EMBL/GenBank/DDBJ whole genome shotgun (WGS) entry which is preliminary data.</text>
</comment>
<gene>
    <name evidence="3" type="ORF">PR048_003228</name>
</gene>
<protein>
    <recommendedName>
        <fullName evidence="2">HTH psq-type domain-containing protein</fullName>
    </recommendedName>
</protein>
<reference evidence="3 4" key="1">
    <citation type="submission" date="2023-02" db="EMBL/GenBank/DDBJ databases">
        <title>LHISI_Scaffold_Assembly.</title>
        <authorList>
            <person name="Stuart O.P."/>
            <person name="Cleave R."/>
            <person name="Magrath M.J.L."/>
            <person name="Mikheyev A.S."/>
        </authorList>
    </citation>
    <scope>NUCLEOTIDE SEQUENCE [LARGE SCALE GENOMIC DNA]</scope>
    <source>
        <strain evidence="3">Daus_M_001</strain>
        <tissue evidence="3">Leg muscle</tissue>
    </source>
</reference>
<dbReference type="InterPro" id="IPR009057">
    <property type="entry name" value="Homeodomain-like_sf"/>
</dbReference>
<feature type="domain" description="HTH psq-type" evidence="2">
    <location>
        <begin position="4"/>
        <end position="38"/>
    </location>
</feature>
<evidence type="ECO:0000259" key="2">
    <source>
        <dbReference type="Pfam" id="PF05225"/>
    </source>
</evidence>
<evidence type="ECO:0000256" key="1">
    <source>
        <dbReference type="ARBA" id="ARBA00004123"/>
    </source>
</evidence>
<dbReference type="SUPFAM" id="SSF46689">
    <property type="entry name" value="Homeodomain-like"/>
    <property type="match status" value="1"/>
</dbReference>
<keyword evidence="4" id="KW-1185">Reference proteome</keyword>
<organism evidence="3 4">
    <name type="scientific">Dryococelus australis</name>
    <dbReference type="NCBI Taxonomy" id="614101"/>
    <lineage>
        <taxon>Eukaryota</taxon>
        <taxon>Metazoa</taxon>
        <taxon>Ecdysozoa</taxon>
        <taxon>Arthropoda</taxon>
        <taxon>Hexapoda</taxon>
        <taxon>Insecta</taxon>
        <taxon>Pterygota</taxon>
        <taxon>Neoptera</taxon>
        <taxon>Polyneoptera</taxon>
        <taxon>Phasmatodea</taxon>
        <taxon>Verophasmatodea</taxon>
        <taxon>Anareolatae</taxon>
        <taxon>Phasmatidae</taxon>
        <taxon>Eurycanthinae</taxon>
        <taxon>Dryococelus</taxon>
    </lineage>
</organism>
<evidence type="ECO:0000313" key="4">
    <source>
        <dbReference type="Proteomes" id="UP001159363"/>
    </source>
</evidence>
<evidence type="ECO:0000313" key="3">
    <source>
        <dbReference type="EMBL" id="KAJ8897875.1"/>
    </source>
</evidence>
<dbReference type="Proteomes" id="UP001159363">
    <property type="component" value="Chromosome 1"/>
</dbReference>
<name>A0ABQ9IMD9_9NEOP</name>